<dbReference type="OMA" id="FMQDIVE"/>
<feature type="domain" description="Transcription factor CBF/NF-Y/archaeal histone" evidence="4">
    <location>
        <begin position="9"/>
        <end position="73"/>
    </location>
</feature>
<dbReference type="OrthoDB" id="653904at2759"/>
<dbReference type="CTD" id="37471"/>
<dbReference type="PANTHER" id="PTHR10252">
    <property type="entry name" value="HISTONE-LIKE TRANSCRIPTION FACTOR CCAAT-RELATED"/>
    <property type="match status" value="1"/>
</dbReference>
<dbReference type="AlphaFoldDB" id="A0A8I6RMR7"/>
<name>A0A8I6RMR7_CIMLE</name>
<dbReference type="PANTHER" id="PTHR10252:SF5">
    <property type="entry name" value="DR1-ASSOCIATED COREPRESSOR"/>
    <property type="match status" value="1"/>
</dbReference>
<dbReference type="KEGG" id="clec:106665821"/>
<sequence length="174" mass="19997">MPSKKKYNARFPIGRIKRIIQTDEEVGKVALAVPIIISRTLELFVESLIKKSMKITIQKNARTLSPHHMKQCILSESRFDFLRDLVRNLPEASTSDDDGNWNSNENWGSNSQEQRRESSDDPSELKMDEDENKSEKQEENAPKAMNFYKEIDYTNNGNGSSNAMNESDEDDYDS</sequence>
<dbReference type="SUPFAM" id="SSF47113">
    <property type="entry name" value="Histone-fold"/>
    <property type="match status" value="1"/>
</dbReference>
<dbReference type="GO" id="GO:0001046">
    <property type="term" value="F:core promoter sequence-specific DNA binding"/>
    <property type="evidence" value="ECO:0007669"/>
    <property type="project" value="TreeGrafter"/>
</dbReference>
<dbReference type="GeneID" id="106665821"/>
<keyword evidence="2" id="KW-0539">Nucleus</keyword>
<dbReference type="InterPro" id="IPR009072">
    <property type="entry name" value="Histone-fold"/>
</dbReference>
<dbReference type="Gene3D" id="1.10.20.10">
    <property type="entry name" value="Histone, subunit A"/>
    <property type="match status" value="1"/>
</dbReference>
<feature type="region of interest" description="Disordered" evidence="3">
    <location>
        <begin position="90"/>
        <end position="174"/>
    </location>
</feature>
<evidence type="ECO:0000313" key="5">
    <source>
        <dbReference type="EnsemblMetazoa" id="XP_014248051.1"/>
    </source>
</evidence>
<dbReference type="GO" id="GO:0046982">
    <property type="term" value="F:protein heterodimerization activity"/>
    <property type="evidence" value="ECO:0007669"/>
    <property type="project" value="InterPro"/>
</dbReference>
<feature type="compositionally biased region" description="Basic and acidic residues" evidence="3">
    <location>
        <begin position="113"/>
        <end position="126"/>
    </location>
</feature>
<dbReference type="EnsemblMetazoa" id="XM_014392567.2">
    <property type="protein sequence ID" value="XP_014248053.1"/>
    <property type="gene ID" value="LOC106665821"/>
</dbReference>
<evidence type="ECO:0000256" key="1">
    <source>
        <dbReference type="ARBA" id="ARBA00004123"/>
    </source>
</evidence>
<protein>
    <recommendedName>
        <fullName evidence="4">Transcription factor CBF/NF-Y/archaeal histone domain-containing protein</fullName>
    </recommendedName>
</protein>
<proteinExistence type="predicted"/>
<organism evidence="5 6">
    <name type="scientific">Cimex lectularius</name>
    <name type="common">Bed bug</name>
    <name type="synonym">Acanthia lectularia</name>
    <dbReference type="NCBI Taxonomy" id="79782"/>
    <lineage>
        <taxon>Eukaryota</taxon>
        <taxon>Metazoa</taxon>
        <taxon>Ecdysozoa</taxon>
        <taxon>Arthropoda</taxon>
        <taxon>Hexapoda</taxon>
        <taxon>Insecta</taxon>
        <taxon>Pterygota</taxon>
        <taxon>Neoptera</taxon>
        <taxon>Paraneoptera</taxon>
        <taxon>Hemiptera</taxon>
        <taxon>Heteroptera</taxon>
        <taxon>Panheteroptera</taxon>
        <taxon>Cimicomorpha</taxon>
        <taxon>Cimicidae</taxon>
        <taxon>Cimex</taxon>
    </lineage>
</organism>
<dbReference type="Proteomes" id="UP000494040">
    <property type="component" value="Unassembled WGS sequence"/>
</dbReference>
<comment type="subcellular location">
    <subcellularLocation>
        <location evidence="1">Nucleus</location>
    </subcellularLocation>
</comment>
<evidence type="ECO:0000256" key="3">
    <source>
        <dbReference type="SAM" id="MobiDB-lite"/>
    </source>
</evidence>
<evidence type="ECO:0000313" key="6">
    <source>
        <dbReference type="Proteomes" id="UP000494040"/>
    </source>
</evidence>
<keyword evidence="6" id="KW-1185">Reference proteome</keyword>
<dbReference type="GO" id="GO:0016251">
    <property type="term" value="F:RNA polymerase II general transcription initiation factor activity"/>
    <property type="evidence" value="ECO:0007669"/>
    <property type="project" value="TreeGrafter"/>
</dbReference>
<dbReference type="CDD" id="cd22906">
    <property type="entry name" value="HFD_DRAP1"/>
    <property type="match status" value="1"/>
</dbReference>
<dbReference type="RefSeq" id="XP_014248051.1">
    <property type="nucleotide sequence ID" value="XM_014392565.2"/>
</dbReference>
<reference evidence="5" key="1">
    <citation type="submission" date="2022-01" db="UniProtKB">
        <authorList>
            <consortium name="EnsemblMetazoa"/>
        </authorList>
    </citation>
    <scope>IDENTIFICATION</scope>
</reference>
<dbReference type="GO" id="GO:0017054">
    <property type="term" value="C:negative cofactor 2 complex"/>
    <property type="evidence" value="ECO:0007669"/>
    <property type="project" value="TreeGrafter"/>
</dbReference>
<dbReference type="InterPro" id="IPR050568">
    <property type="entry name" value="Transcr_DNA_Rep_Reg"/>
</dbReference>
<accession>A0A8I6RMR7</accession>
<feature type="compositionally biased region" description="Low complexity" evidence="3">
    <location>
        <begin position="100"/>
        <end position="112"/>
    </location>
</feature>
<dbReference type="EnsemblMetazoa" id="XM_014392565.2">
    <property type="protein sequence ID" value="XP_014248051.1"/>
    <property type="gene ID" value="LOC106665821"/>
</dbReference>
<evidence type="ECO:0000259" key="4">
    <source>
        <dbReference type="Pfam" id="PF00808"/>
    </source>
</evidence>
<dbReference type="RefSeq" id="XP_014248053.1">
    <property type="nucleotide sequence ID" value="XM_014392567.2"/>
</dbReference>
<feature type="compositionally biased region" description="Polar residues" evidence="3">
    <location>
        <begin position="153"/>
        <end position="165"/>
    </location>
</feature>
<evidence type="ECO:0000256" key="2">
    <source>
        <dbReference type="ARBA" id="ARBA00023242"/>
    </source>
</evidence>
<dbReference type="Pfam" id="PF00808">
    <property type="entry name" value="CBFD_NFYB_HMF"/>
    <property type="match status" value="1"/>
</dbReference>
<dbReference type="InterPro" id="IPR003958">
    <property type="entry name" value="CBFA_NFYB_domain"/>
</dbReference>